<reference evidence="3" key="1">
    <citation type="journal article" date="2013" name="Proc. Natl. Acad. Sci. U.S.A.">
        <title>Diversity and abundance of phosphonate biosynthetic genes in nature.</title>
        <authorList>
            <person name="Yu X."/>
            <person name="Doroghazi J.R."/>
            <person name="Janga S.C."/>
            <person name="Zhang J.K."/>
            <person name="Circello B."/>
            <person name="Griffin B.M."/>
            <person name="Labeda D.P."/>
            <person name="Metcalf W.W."/>
        </authorList>
    </citation>
    <scope>NUCLEOTIDE SEQUENCE</scope>
    <source>
        <strain evidence="3">MMG1612</strain>
    </source>
</reference>
<evidence type="ECO:0000313" key="3">
    <source>
        <dbReference type="EMBL" id="AGZ94022.1"/>
    </source>
</evidence>
<dbReference type="GO" id="GO:0016137">
    <property type="term" value="P:glycoside metabolic process"/>
    <property type="evidence" value="ECO:0007669"/>
    <property type="project" value="UniProtKB-ARBA"/>
</dbReference>
<dbReference type="SUPFAM" id="SSF102588">
    <property type="entry name" value="LmbE-like"/>
    <property type="match status" value="1"/>
</dbReference>
<feature type="region of interest" description="Disordered" evidence="2">
    <location>
        <begin position="153"/>
        <end position="227"/>
    </location>
</feature>
<dbReference type="InterPro" id="IPR003737">
    <property type="entry name" value="GlcNAc_PI_deacetylase-related"/>
</dbReference>
<dbReference type="PANTHER" id="PTHR12993">
    <property type="entry name" value="N-ACETYLGLUCOSAMINYL-PHOSPHATIDYLINOSITOL DE-N-ACETYLASE-RELATED"/>
    <property type="match status" value="1"/>
</dbReference>
<dbReference type="PANTHER" id="PTHR12993:SF29">
    <property type="entry name" value="BLR3841 PROTEIN"/>
    <property type="match status" value="1"/>
</dbReference>
<evidence type="ECO:0000256" key="1">
    <source>
        <dbReference type="ARBA" id="ARBA00022833"/>
    </source>
</evidence>
<sequence length="227" mass="24266">MDGTERVLVVAPHPDDEVLGAGGTIAAFAAAGADVRVVIVTKAGPPRFPAALGEAGIREAKEAHALLGVKETVTLDLPIAELDVVPHAEVNARLGEVFARTEPTHVFLPFGGDLMEDHQRVSLSALVCSRPLGEAAPLGVYAYETLSQTNWNAPYAPRFAPPPSWTSPRTWSARSRRWRGSSPSCAPSPRALPEGDPGARRPARGPARLRRRRGVRDDPSAAGVRRR</sequence>
<name>U5YR95_9ACTN</name>
<dbReference type="AlphaFoldDB" id="U5YR95"/>
<feature type="compositionally biased region" description="Basic residues" evidence="2">
    <location>
        <begin position="201"/>
        <end position="214"/>
    </location>
</feature>
<dbReference type="Pfam" id="PF02585">
    <property type="entry name" value="PIG-L"/>
    <property type="match status" value="1"/>
</dbReference>
<dbReference type="Gene3D" id="3.40.50.10320">
    <property type="entry name" value="LmbE-like"/>
    <property type="match status" value="1"/>
</dbReference>
<evidence type="ECO:0000256" key="2">
    <source>
        <dbReference type="SAM" id="MobiDB-lite"/>
    </source>
</evidence>
<accession>U5YR95</accession>
<dbReference type="EMBL" id="KF386869">
    <property type="protein sequence ID" value="AGZ94022.1"/>
    <property type="molecule type" value="Genomic_DNA"/>
</dbReference>
<organism evidence="3">
    <name type="scientific">Streptomyces sp. MMG1612</name>
    <dbReference type="NCBI Taxonomy" id="1415547"/>
    <lineage>
        <taxon>Bacteria</taxon>
        <taxon>Bacillati</taxon>
        <taxon>Actinomycetota</taxon>
        <taxon>Actinomycetes</taxon>
        <taxon>Kitasatosporales</taxon>
        <taxon>Streptomycetaceae</taxon>
        <taxon>Streptomyces</taxon>
    </lineage>
</organism>
<dbReference type="GO" id="GO:0016811">
    <property type="term" value="F:hydrolase activity, acting on carbon-nitrogen (but not peptide) bonds, in linear amides"/>
    <property type="evidence" value="ECO:0007669"/>
    <property type="project" value="TreeGrafter"/>
</dbReference>
<evidence type="ECO:0008006" key="4">
    <source>
        <dbReference type="Google" id="ProtNLM"/>
    </source>
</evidence>
<dbReference type="InterPro" id="IPR024078">
    <property type="entry name" value="LmbE-like_dom_sf"/>
</dbReference>
<protein>
    <recommendedName>
        <fullName evidence="4">LmbE family protein</fullName>
    </recommendedName>
</protein>
<proteinExistence type="predicted"/>
<keyword evidence="1" id="KW-0862">Zinc</keyword>